<comment type="subcellular location">
    <subcellularLocation>
        <location evidence="1">Cell membrane</location>
        <topology evidence="1">Multi-pass membrane protein</topology>
    </subcellularLocation>
</comment>
<comment type="similarity">
    <text evidence="2 10">Belongs to the ABC-4 integral membrane protein family. FtsX subfamily.</text>
</comment>
<keyword evidence="15" id="KW-1185">Reference proteome</keyword>
<dbReference type="NCBIfam" id="NF038347">
    <property type="entry name" value="FtsX_Gpos"/>
    <property type="match status" value="1"/>
</dbReference>
<dbReference type="Pfam" id="PF02687">
    <property type="entry name" value="FtsX"/>
    <property type="match status" value="1"/>
</dbReference>
<dbReference type="PANTHER" id="PTHR47755:SF1">
    <property type="entry name" value="CELL DIVISION PROTEIN FTSX"/>
    <property type="match status" value="1"/>
</dbReference>
<keyword evidence="6 11" id="KW-0812">Transmembrane</keyword>
<feature type="domain" description="ABC3 transporter permease C-terminal" evidence="12">
    <location>
        <begin position="173"/>
        <end position="295"/>
    </location>
</feature>
<evidence type="ECO:0000313" key="15">
    <source>
        <dbReference type="Proteomes" id="UP000469424"/>
    </source>
</evidence>
<dbReference type="InterPro" id="IPR058204">
    <property type="entry name" value="FtsX_firmicutes-type"/>
</dbReference>
<dbReference type="PANTHER" id="PTHR47755">
    <property type="entry name" value="CELL DIVISION PROTEIN FTSX"/>
    <property type="match status" value="1"/>
</dbReference>
<organism evidence="14 15">
    <name type="scientific">Mogibacterium kristiansenii</name>
    <dbReference type="NCBI Taxonomy" id="2606708"/>
    <lineage>
        <taxon>Bacteria</taxon>
        <taxon>Bacillati</taxon>
        <taxon>Bacillota</taxon>
        <taxon>Clostridia</taxon>
        <taxon>Peptostreptococcales</taxon>
        <taxon>Anaerovoracaceae</taxon>
        <taxon>Mogibacterium</taxon>
    </lineage>
</organism>
<accession>A0A6N7XN53</accession>
<dbReference type="GO" id="GO:0005886">
    <property type="term" value="C:plasma membrane"/>
    <property type="evidence" value="ECO:0007669"/>
    <property type="project" value="UniProtKB-SubCell"/>
</dbReference>
<evidence type="ECO:0000256" key="6">
    <source>
        <dbReference type="ARBA" id="ARBA00022692"/>
    </source>
</evidence>
<evidence type="ECO:0000256" key="3">
    <source>
        <dbReference type="ARBA" id="ARBA00021907"/>
    </source>
</evidence>
<feature type="transmembrane region" description="Helical" evidence="11">
    <location>
        <begin position="170"/>
        <end position="191"/>
    </location>
</feature>
<evidence type="ECO:0000256" key="11">
    <source>
        <dbReference type="SAM" id="Phobius"/>
    </source>
</evidence>
<dbReference type="PIRSF" id="PIRSF003097">
    <property type="entry name" value="FtsX"/>
    <property type="match status" value="1"/>
</dbReference>
<evidence type="ECO:0000256" key="10">
    <source>
        <dbReference type="PIRNR" id="PIRNR003097"/>
    </source>
</evidence>
<keyword evidence="4 10" id="KW-1003">Cell membrane</keyword>
<dbReference type="Proteomes" id="UP000469424">
    <property type="component" value="Unassembled WGS sequence"/>
</dbReference>
<reference evidence="14 15" key="1">
    <citation type="submission" date="2019-08" db="EMBL/GenBank/DDBJ databases">
        <title>In-depth cultivation of the pig gut microbiome towards novel bacterial diversity and tailored functional studies.</title>
        <authorList>
            <person name="Wylensek D."/>
            <person name="Hitch T.C.A."/>
            <person name="Clavel T."/>
        </authorList>
    </citation>
    <scope>NUCLEOTIDE SEQUENCE [LARGE SCALE GENOMIC DNA]</scope>
    <source>
        <strain evidence="14 15">WCA-MUC-591-APC-4B</strain>
    </source>
</reference>
<name>A0A6N7XN53_9FIRM</name>
<keyword evidence="8 10" id="KW-0472">Membrane</keyword>
<dbReference type="InterPro" id="IPR004513">
    <property type="entry name" value="FtsX"/>
</dbReference>
<feature type="transmembrane region" description="Helical" evidence="11">
    <location>
        <begin position="224"/>
        <end position="246"/>
    </location>
</feature>
<protein>
    <recommendedName>
        <fullName evidence="3 10">Cell division protein FtsX</fullName>
    </recommendedName>
</protein>
<feature type="domain" description="FtsX extracellular" evidence="13">
    <location>
        <begin position="61"/>
        <end position="151"/>
    </location>
</feature>
<keyword evidence="9 10" id="KW-0131">Cell cycle</keyword>
<comment type="caution">
    <text evidence="14">The sequence shown here is derived from an EMBL/GenBank/DDBJ whole genome shotgun (WGS) entry which is preliminary data.</text>
</comment>
<evidence type="ECO:0000313" key="14">
    <source>
        <dbReference type="EMBL" id="MST71369.1"/>
    </source>
</evidence>
<evidence type="ECO:0000256" key="1">
    <source>
        <dbReference type="ARBA" id="ARBA00004651"/>
    </source>
</evidence>
<dbReference type="Gene3D" id="3.30.70.3040">
    <property type="match status" value="1"/>
</dbReference>
<evidence type="ECO:0000256" key="4">
    <source>
        <dbReference type="ARBA" id="ARBA00022475"/>
    </source>
</evidence>
<feature type="transmembrane region" description="Helical" evidence="11">
    <location>
        <begin position="266"/>
        <end position="291"/>
    </location>
</feature>
<evidence type="ECO:0000256" key="2">
    <source>
        <dbReference type="ARBA" id="ARBA00007379"/>
    </source>
</evidence>
<evidence type="ECO:0000256" key="8">
    <source>
        <dbReference type="ARBA" id="ARBA00023136"/>
    </source>
</evidence>
<keyword evidence="7 11" id="KW-1133">Transmembrane helix</keyword>
<evidence type="ECO:0000259" key="13">
    <source>
        <dbReference type="Pfam" id="PF18075"/>
    </source>
</evidence>
<evidence type="ECO:0000259" key="12">
    <source>
        <dbReference type="Pfam" id="PF02687"/>
    </source>
</evidence>
<dbReference type="InterPro" id="IPR003838">
    <property type="entry name" value="ABC3_permease_C"/>
</dbReference>
<comment type="function">
    <text evidence="10">Part of the ABC transporter FtsEX involved in asymmetric cellular division facilitating the initiation of sporulation.</text>
</comment>
<evidence type="ECO:0000256" key="7">
    <source>
        <dbReference type="ARBA" id="ARBA00022989"/>
    </source>
</evidence>
<proteinExistence type="inferred from homology"/>
<dbReference type="AlphaFoldDB" id="A0A6N7XN53"/>
<evidence type="ECO:0000256" key="5">
    <source>
        <dbReference type="ARBA" id="ARBA00022618"/>
    </source>
</evidence>
<gene>
    <name evidence="14" type="ORF">FYJ65_08640</name>
</gene>
<dbReference type="RefSeq" id="WP_154554932.1">
    <property type="nucleotide sequence ID" value="NZ_VUNA01000022.1"/>
</dbReference>
<evidence type="ECO:0000256" key="9">
    <source>
        <dbReference type="ARBA" id="ARBA00023306"/>
    </source>
</evidence>
<keyword evidence="5 10" id="KW-0132">Cell division</keyword>
<dbReference type="Pfam" id="PF18075">
    <property type="entry name" value="FtsX_ECD"/>
    <property type="match status" value="1"/>
</dbReference>
<sequence length="297" mass="32743">MFSRIGYTIKQAFSQVFRNRGMSFTATLAITAMMLILGLFFSTFVNVDLFAEVIQQDYNVIEVYLDDANDDAKNETVGKNLEAIQGVGSVKYRSKADAMKIMKERWGDNAYLLDNLQQNPLPNSYMVYVNDKASADRVSKEAPEIAGVSDIKYYQDTVEKLSKITRAVEVGSIVMMAFLIVVSVILVANTIKLTVFNRAKEIGIMKYLGATDWFVRAPFVLEGIILGTVSAAVATGILGALYIRFVKSIGPDILRVLSVPVISAKYLMPNLLIIFLALGVGIGTCGSIISIRKFLDK</sequence>
<feature type="transmembrane region" description="Helical" evidence="11">
    <location>
        <begin position="21"/>
        <end position="41"/>
    </location>
</feature>
<dbReference type="EMBL" id="VUNA01000022">
    <property type="protein sequence ID" value="MST71369.1"/>
    <property type="molecule type" value="Genomic_DNA"/>
</dbReference>
<dbReference type="GO" id="GO:0051301">
    <property type="term" value="P:cell division"/>
    <property type="evidence" value="ECO:0007669"/>
    <property type="project" value="UniProtKB-KW"/>
</dbReference>
<dbReference type="InterPro" id="IPR040690">
    <property type="entry name" value="FtsX_ECD"/>
</dbReference>